<keyword evidence="3" id="KW-0805">Transcription regulation</keyword>
<name>A0A0K1EDZ0_CHOCO</name>
<dbReference type="InterPro" id="IPR025943">
    <property type="entry name" value="Sigma_54_int_dom_ATP-bd_2"/>
</dbReference>
<evidence type="ECO:0000256" key="4">
    <source>
        <dbReference type="ARBA" id="ARBA00023125"/>
    </source>
</evidence>
<evidence type="ECO:0000256" key="1">
    <source>
        <dbReference type="ARBA" id="ARBA00022741"/>
    </source>
</evidence>
<dbReference type="PRINTS" id="PR01590">
    <property type="entry name" value="HTHFIS"/>
</dbReference>
<dbReference type="PROSITE" id="PS00676">
    <property type="entry name" value="SIGMA54_INTERACT_2"/>
    <property type="match status" value="1"/>
</dbReference>
<gene>
    <name evidence="8" type="ORF">CMC5_030640</name>
</gene>
<reference evidence="8 9" key="1">
    <citation type="submission" date="2015-07" db="EMBL/GenBank/DDBJ databases">
        <title>Genome analysis of myxobacterium Chondromyces crocatus Cm c5 reveals a high potential for natural compound synthesis and the genetic basis for the loss of fruiting body formation.</title>
        <authorList>
            <person name="Zaburannyi N."/>
            <person name="Bunk B."/>
            <person name="Maier J."/>
            <person name="Overmann J."/>
            <person name="Mueller R."/>
        </authorList>
    </citation>
    <scope>NUCLEOTIDE SEQUENCE [LARGE SCALE GENOMIC DNA]</scope>
    <source>
        <strain evidence="8 9">Cm c5</strain>
    </source>
</reference>
<dbReference type="InterPro" id="IPR025662">
    <property type="entry name" value="Sigma_54_int_dom_ATP-bd_1"/>
</dbReference>
<evidence type="ECO:0000256" key="2">
    <source>
        <dbReference type="ARBA" id="ARBA00022840"/>
    </source>
</evidence>
<evidence type="ECO:0000313" key="8">
    <source>
        <dbReference type="EMBL" id="AKT38917.1"/>
    </source>
</evidence>
<feature type="compositionally biased region" description="Low complexity" evidence="6">
    <location>
        <begin position="408"/>
        <end position="419"/>
    </location>
</feature>
<dbReference type="EMBL" id="CP012159">
    <property type="protein sequence ID" value="AKT38917.1"/>
    <property type="molecule type" value="Genomic_DNA"/>
</dbReference>
<dbReference type="Pfam" id="PF02954">
    <property type="entry name" value="HTH_8"/>
    <property type="match status" value="1"/>
</dbReference>
<dbReference type="GO" id="GO:0006355">
    <property type="term" value="P:regulation of DNA-templated transcription"/>
    <property type="evidence" value="ECO:0007669"/>
    <property type="project" value="InterPro"/>
</dbReference>
<keyword evidence="2" id="KW-0067">ATP-binding</keyword>
<dbReference type="InterPro" id="IPR027417">
    <property type="entry name" value="P-loop_NTPase"/>
</dbReference>
<feature type="region of interest" description="Disordered" evidence="6">
    <location>
        <begin position="391"/>
        <end position="419"/>
    </location>
</feature>
<dbReference type="KEGG" id="ccro:CMC5_030640"/>
<dbReference type="SMART" id="SM00382">
    <property type="entry name" value="AAA"/>
    <property type="match status" value="1"/>
</dbReference>
<keyword evidence="9" id="KW-1185">Reference proteome</keyword>
<dbReference type="RefSeq" id="WP_050431087.1">
    <property type="nucleotide sequence ID" value="NZ_CP012159.1"/>
</dbReference>
<dbReference type="Proteomes" id="UP000067626">
    <property type="component" value="Chromosome"/>
</dbReference>
<dbReference type="Gene3D" id="1.10.10.60">
    <property type="entry name" value="Homeodomain-like"/>
    <property type="match status" value="1"/>
</dbReference>
<dbReference type="InterPro" id="IPR003593">
    <property type="entry name" value="AAA+_ATPase"/>
</dbReference>
<dbReference type="PROSITE" id="PS50045">
    <property type="entry name" value="SIGMA54_INTERACT_4"/>
    <property type="match status" value="1"/>
</dbReference>
<dbReference type="FunFam" id="3.40.50.300:FF:000006">
    <property type="entry name" value="DNA-binding transcriptional regulator NtrC"/>
    <property type="match status" value="1"/>
</dbReference>
<dbReference type="GO" id="GO:0043565">
    <property type="term" value="F:sequence-specific DNA binding"/>
    <property type="evidence" value="ECO:0007669"/>
    <property type="project" value="InterPro"/>
</dbReference>
<keyword evidence="5" id="KW-0804">Transcription</keyword>
<dbReference type="Pfam" id="PF00158">
    <property type="entry name" value="Sigma54_activat"/>
    <property type="match status" value="1"/>
</dbReference>
<dbReference type="GO" id="GO:0005524">
    <property type="term" value="F:ATP binding"/>
    <property type="evidence" value="ECO:0007669"/>
    <property type="project" value="UniProtKB-KW"/>
</dbReference>
<feature type="domain" description="Sigma-54 factor interaction" evidence="7">
    <location>
        <begin position="134"/>
        <end position="363"/>
    </location>
</feature>
<dbReference type="PROSITE" id="PS00688">
    <property type="entry name" value="SIGMA54_INTERACT_3"/>
    <property type="match status" value="1"/>
</dbReference>
<dbReference type="PROSITE" id="PS00675">
    <property type="entry name" value="SIGMA54_INTERACT_1"/>
    <property type="match status" value="1"/>
</dbReference>
<accession>A0A0K1EDZ0</accession>
<dbReference type="PANTHER" id="PTHR32071">
    <property type="entry name" value="TRANSCRIPTIONAL REGULATORY PROTEIN"/>
    <property type="match status" value="1"/>
</dbReference>
<evidence type="ECO:0000256" key="6">
    <source>
        <dbReference type="SAM" id="MobiDB-lite"/>
    </source>
</evidence>
<evidence type="ECO:0000256" key="5">
    <source>
        <dbReference type="ARBA" id="ARBA00023163"/>
    </source>
</evidence>
<proteinExistence type="predicted"/>
<dbReference type="SUPFAM" id="SSF46689">
    <property type="entry name" value="Homeodomain-like"/>
    <property type="match status" value="1"/>
</dbReference>
<dbReference type="InterPro" id="IPR002078">
    <property type="entry name" value="Sigma_54_int"/>
</dbReference>
<dbReference type="Gene3D" id="1.10.8.60">
    <property type="match status" value="1"/>
</dbReference>
<dbReference type="InterPro" id="IPR025944">
    <property type="entry name" value="Sigma_54_int_dom_CS"/>
</dbReference>
<dbReference type="Pfam" id="PF25601">
    <property type="entry name" value="AAA_lid_14"/>
    <property type="match status" value="1"/>
</dbReference>
<keyword evidence="1" id="KW-0547">Nucleotide-binding</keyword>
<evidence type="ECO:0000259" key="7">
    <source>
        <dbReference type="PROSITE" id="PS50045"/>
    </source>
</evidence>
<dbReference type="Gene3D" id="3.40.50.300">
    <property type="entry name" value="P-loop containing nucleotide triphosphate hydrolases"/>
    <property type="match status" value="1"/>
</dbReference>
<dbReference type="InterPro" id="IPR058031">
    <property type="entry name" value="AAA_lid_NorR"/>
</dbReference>
<dbReference type="OrthoDB" id="5413348at2"/>
<dbReference type="CDD" id="cd00009">
    <property type="entry name" value="AAA"/>
    <property type="match status" value="1"/>
</dbReference>
<evidence type="ECO:0000256" key="3">
    <source>
        <dbReference type="ARBA" id="ARBA00023015"/>
    </source>
</evidence>
<keyword evidence="4" id="KW-0238">DNA-binding</keyword>
<dbReference type="AlphaFoldDB" id="A0A0K1EDZ0"/>
<dbReference type="InterPro" id="IPR009057">
    <property type="entry name" value="Homeodomain-like_sf"/>
</dbReference>
<dbReference type="SUPFAM" id="SSF52540">
    <property type="entry name" value="P-loop containing nucleoside triphosphate hydrolases"/>
    <property type="match status" value="1"/>
</dbReference>
<sequence length="470" mass="52197">MKRVFRERGEEGGQALQHALGALEALAGPTLLLDERGRVSAVGPEARGLLPREVGAGQRLHEIFVGAADELHALLRSQREGMLSLRSRGEREALRPFRVRATPRTAEGRALGWTVHLSSCAATEDRREERFHGMWTQDPRMRRLFRIVEKAAKTQATVLLRGESGTGKERVACALHALSPRAHGPFRAINCAALAPTLLESELFGHVRGAFTGAVRDSPGHFRLAQGGTLFLDEVAEMPPELQAKMLRVLETHTIIPVGGREPVSVDVRIISATHRALRREVEQGRFRADLMYRLRVVPIFLPALRERPGDILPLAEQFLAEFNAQGGRQVKRIAPRARRQMEEYPWPGNVRELRNAMEYAHVMGERETLTEADLPPEFNEQARPVRLPLSPASVTTPASEVEAHSCSSRASRAPPREVAPGETIEVSLDEIRRALALARGRRAHAAELLGISRVTLWRRLKEAEEDGTA</sequence>
<organism evidence="8 9">
    <name type="scientific">Chondromyces crocatus</name>
    <dbReference type="NCBI Taxonomy" id="52"/>
    <lineage>
        <taxon>Bacteria</taxon>
        <taxon>Pseudomonadati</taxon>
        <taxon>Myxococcota</taxon>
        <taxon>Polyangia</taxon>
        <taxon>Polyangiales</taxon>
        <taxon>Polyangiaceae</taxon>
        <taxon>Chondromyces</taxon>
    </lineage>
</organism>
<dbReference type="InterPro" id="IPR002197">
    <property type="entry name" value="HTH_Fis"/>
</dbReference>
<evidence type="ECO:0000313" key="9">
    <source>
        <dbReference type="Proteomes" id="UP000067626"/>
    </source>
</evidence>
<protein>
    <submittedName>
        <fullName evidence="8">ATPase AAA</fullName>
    </submittedName>
</protein>
<dbReference type="STRING" id="52.CMC5_030640"/>